<comment type="similarity">
    <text evidence="1">Belongs to the CbxX/CfxQ family.</text>
</comment>
<dbReference type="RefSeq" id="XP_066718929.1">
    <property type="nucleotide sequence ID" value="XM_066854651.1"/>
</dbReference>
<dbReference type="InterPro" id="IPR047187">
    <property type="entry name" value="SF1_C_Upf1"/>
</dbReference>
<dbReference type="PRINTS" id="PR00819">
    <property type="entry name" value="CBXCFQXSUPER"/>
</dbReference>
<feature type="compositionally biased region" description="Low complexity" evidence="4">
    <location>
        <begin position="396"/>
        <end position="413"/>
    </location>
</feature>
<dbReference type="InterPro" id="IPR041627">
    <property type="entry name" value="AAA_lid_6"/>
</dbReference>
<feature type="region of interest" description="Disordered" evidence="4">
    <location>
        <begin position="357"/>
        <end position="431"/>
    </location>
</feature>
<evidence type="ECO:0000256" key="2">
    <source>
        <dbReference type="ARBA" id="ARBA00022741"/>
    </source>
</evidence>
<dbReference type="PANTHER" id="PTHR43392:SF2">
    <property type="entry name" value="AAA-TYPE ATPASE FAMILY PROTEIN _ ANKYRIN REPEAT FAMILY PROTEIN"/>
    <property type="match status" value="1"/>
</dbReference>
<dbReference type="SUPFAM" id="SSF52540">
    <property type="entry name" value="P-loop containing nucleoside triphosphate hydrolases"/>
    <property type="match status" value="4"/>
</dbReference>
<organism evidence="6 7">
    <name type="scientific">Apiospora phragmitis</name>
    <dbReference type="NCBI Taxonomy" id="2905665"/>
    <lineage>
        <taxon>Eukaryota</taxon>
        <taxon>Fungi</taxon>
        <taxon>Dikarya</taxon>
        <taxon>Ascomycota</taxon>
        <taxon>Pezizomycotina</taxon>
        <taxon>Sordariomycetes</taxon>
        <taxon>Xylariomycetidae</taxon>
        <taxon>Amphisphaeriales</taxon>
        <taxon>Apiosporaceae</taxon>
        <taxon>Apiospora</taxon>
    </lineage>
</organism>
<dbReference type="CDD" id="cd00009">
    <property type="entry name" value="AAA"/>
    <property type="match status" value="2"/>
</dbReference>
<protein>
    <submittedName>
        <fullName evidence="6">AAA family</fullName>
    </submittedName>
</protein>
<dbReference type="InterPro" id="IPR027417">
    <property type="entry name" value="P-loop_NTPase"/>
</dbReference>
<feature type="domain" description="AAA+ ATPase" evidence="5">
    <location>
        <begin position="987"/>
        <end position="1124"/>
    </location>
</feature>
<gene>
    <name evidence="6" type="ORF">PG994_003242</name>
</gene>
<feature type="compositionally biased region" description="Basic and acidic residues" evidence="4">
    <location>
        <begin position="363"/>
        <end position="395"/>
    </location>
</feature>
<feature type="domain" description="AAA+ ATPase" evidence="5">
    <location>
        <begin position="753"/>
        <end position="882"/>
    </location>
</feature>
<dbReference type="PANTHER" id="PTHR43392">
    <property type="entry name" value="AAA-TYPE ATPASE FAMILY PROTEIN / ANKYRIN REPEAT FAMILY PROTEIN"/>
    <property type="match status" value="1"/>
</dbReference>
<reference evidence="6 7" key="1">
    <citation type="submission" date="2023-01" db="EMBL/GenBank/DDBJ databases">
        <title>Analysis of 21 Apiospora genomes using comparative genomics revels a genus with tremendous synthesis potential of carbohydrate active enzymes and secondary metabolites.</title>
        <authorList>
            <person name="Sorensen T."/>
        </authorList>
    </citation>
    <scope>NUCLEOTIDE SEQUENCE [LARGE SCALE GENOMIC DNA]</scope>
    <source>
        <strain evidence="6 7">CBS 135458</strain>
    </source>
</reference>
<keyword evidence="3" id="KW-0067">ATP-binding</keyword>
<dbReference type="InterPro" id="IPR003593">
    <property type="entry name" value="AAA+_ATPase"/>
</dbReference>
<comment type="caution">
    <text evidence="6">The sequence shown here is derived from an EMBL/GenBank/DDBJ whole genome shotgun (WGS) entry which is preliminary data.</text>
</comment>
<evidence type="ECO:0000256" key="3">
    <source>
        <dbReference type="ARBA" id="ARBA00022840"/>
    </source>
</evidence>
<dbReference type="Pfam" id="PF00004">
    <property type="entry name" value="AAA"/>
    <property type="match status" value="3"/>
</dbReference>
<feature type="compositionally biased region" description="Low complexity" evidence="4">
    <location>
        <begin position="1256"/>
        <end position="1271"/>
    </location>
</feature>
<keyword evidence="2" id="KW-0547">Nucleotide-binding</keyword>
<dbReference type="CDD" id="cd18808">
    <property type="entry name" value="SF1_C_Upf1"/>
    <property type="match status" value="1"/>
</dbReference>
<dbReference type="Gene3D" id="1.10.8.60">
    <property type="match status" value="1"/>
</dbReference>
<dbReference type="InterPro" id="IPR041679">
    <property type="entry name" value="DNA2/NAM7-like_C"/>
</dbReference>
<name>A0ABR1VXJ7_9PEZI</name>
<dbReference type="Pfam" id="PF13087">
    <property type="entry name" value="AAA_12"/>
    <property type="match status" value="1"/>
</dbReference>
<keyword evidence="7" id="KW-1185">Reference proteome</keyword>
<sequence>MKQHRMHPSISLFPRALTYPGLEDGPNTAQRPSILGLQDRVVFFNHEQPETILDSLADKRDPTVKASKQNQFEAEMVVGLVRYLAQQGYGTRDMVILTPYIGQLRLLRDALKDENDSVLNDLDSGELLRAGLITQAASKVGKRQIRLSTIDNYQGEESDIQGDIGFMSSPARLNVLISRARNCLIMIGNIDTFTKSKKGASLWTKFFELLKKNHDLYDGIPVKCEQHPETKALLSHPADFAKFCPDRGCAQSCGVQLNCGQHTCQRRCHRERSHKQVECTHRVDLVCDRQHKRRVACSRRNDRCEKCITEDQEQERRIQRDLELERKRLERQKAYARELQDIQDELDHERRKIKYMAEEEDEKSALSKQREELKAAKESREQYEQAKKLQKERADAVAAKKASASSKDASQVKPKPSASDSAKVPGVPASAQEEWEHLKQTEGVQNAPLDELMSMIGLEDVKTQFLEIKSEVDTKVRQGVDFSKQRFGSQLLGNPGTGKTTVARIYARFLTSLGILPGSNFEETTGAKLANIGVGGCQKLVDNMLNRGGGVFFIDEAYQLTSGNSPGGGAVLDSLLAEVENLTGKLVFLLAGYDKQMESFSPTIRACPADKELLDILTLKIDKQYNKAMKCEDGPSGLYCRIVARRIGRGRGKEGFGNARTVENVLARISKSQASRIRRERRKKNKPAPDDFLFTKLDLIGPRPADALVKSQGWTALNKLIGLDAVKQNVKSLVDSATENYDRELAEEALVEYSLNKVFLGNPGTGKTTVSKLYGQILVDLGLLSKGEVVVKQPADFIDAVIGGSEKKAKGILASTVGKVLVIDEAYGLYGHTGSSNDPFKTAVIDTIVAESHTNPGLARRFPIASAFTFEDFDDQQLLQILNLKLKQQSYDATGEAKDVAMEMLNRARNRPNFGNAGEIDIFLDATKARHQSRLSKGEAKAEMSETNVKKLFEGTVGTEETVALLEGYQETVRAMKALDMNPKENIPFNFLFKGPPGTGKTTTARKMGKVFYDMGFLSTAEVVECSASDLVGQYVGHTGPKVRQLFERALGKVLFVDEAYRLAEGHFAQEAIDEIVDCVTKERYYKKMIIILAGYEKDIDRLTSVNEGLSSRFPEAVMFRSLGPQECTKLMVNVLQSKTRDLENKNNNKSKSVSFDISQLVTARKEFSSALDKLFLDLSYQPGWANARDVKTMAETIFSKTIKSKEGAKTRKFIVHEEAVLTVLRSMLQERKSRNKASKPKSVVNETIREASGSDDAPAPRTATETTTETNNDDAPSEEDEDEEQTPPSTPEPEPAQRRNDNGQGPDDDAQRDASVSDAVWAQLQRDKRAEQEREDEYQRLLDDKKKATADADREKIVLRLLEDRKRKEEETVQKKLEKMGLCPMGYRWIKQDSGYRCAGGSHFVSSEALKGM</sequence>
<proteinExistence type="inferred from homology"/>
<evidence type="ECO:0000313" key="7">
    <source>
        <dbReference type="Proteomes" id="UP001480595"/>
    </source>
</evidence>
<accession>A0ABR1VXJ7</accession>
<dbReference type="Gene3D" id="3.40.50.300">
    <property type="entry name" value="P-loop containing nucleotide triphosphate hydrolases"/>
    <property type="match status" value="4"/>
</dbReference>
<dbReference type="SMART" id="SM00382">
    <property type="entry name" value="AAA"/>
    <property type="match status" value="3"/>
</dbReference>
<evidence type="ECO:0000259" key="5">
    <source>
        <dbReference type="SMART" id="SM00382"/>
    </source>
</evidence>
<dbReference type="Pfam" id="PF17866">
    <property type="entry name" value="AAA_lid_6"/>
    <property type="match status" value="2"/>
</dbReference>
<feature type="compositionally biased region" description="Basic and acidic residues" evidence="4">
    <location>
        <begin position="1326"/>
        <end position="1339"/>
    </location>
</feature>
<dbReference type="InterPro" id="IPR003959">
    <property type="entry name" value="ATPase_AAA_core"/>
</dbReference>
<dbReference type="GeneID" id="92087714"/>
<evidence type="ECO:0000256" key="4">
    <source>
        <dbReference type="SAM" id="MobiDB-lite"/>
    </source>
</evidence>
<dbReference type="CDD" id="cd06008">
    <property type="entry name" value="NF-X1-zinc-finger"/>
    <property type="match status" value="1"/>
</dbReference>
<dbReference type="InterPro" id="IPR000641">
    <property type="entry name" value="CbxX/CfxQ"/>
</dbReference>
<feature type="compositionally biased region" description="Acidic residues" evidence="4">
    <location>
        <begin position="1272"/>
        <end position="1286"/>
    </location>
</feature>
<evidence type="ECO:0000256" key="1">
    <source>
        <dbReference type="ARBA" id="ARBA00010378"/>
    </source>
</evidence>
<dbReference type="EMBL" id="JAQQWL010000004">
    <property type="protein sequence ID" value="KAK8075970.1"/>
    <property type="molecule type" value="Genomic_DNA"/>
</dbReference>
<feature type="domain" description="AAA+ ATPase" evidence="5">
    <location>
        <begin position="485"/>
        <end position="622"/>
    </location>
</feature>
<dbReference type="Proteomes" id="UP001480595">
    <property type="component" value="Unassembled WGS sequence"/>
</dbReference>
<dbReference type="InterPro" id="IPR050773">
    <property type="entry name" value="CbxX/CfxQ_RuBisCO_ESX"/>
</dbReference>
<feature type="region of interest" description="Disordered" evidence="4">
    <location>
        <begin position="1232"/>
        <end position="1339"/>
    </location>
</feature>
<evidence type="ECO:0000313" key="6">
    <source>
        <dbReference type="EMBL" id="KAK8075970.1"/>
    </source>
</evidence>